<dbReference type="PANTHER" id="PTHR46156:SF1">
    <property type="entry name" value="ZINC FINGER CCCH DOMAIN-CONTAINING PROTEIN 3"/>
    <property type="match status" value="1"/>
</dbReference>
<feature type="zinc finger region" description="C3H1-type" evidence="4">
    <location>
        <begin position="1"/>
        <end position="15"/>
    </location>
</feature>
<dbReference type="KEGG" id="ctp:CTRG_00769"/>
<dbReference type="eggNOG" id="KOG1492">
    <property type="taxonomic scope" value="Eukaryota"/>
</dbReference>
<evidence type="ECO:0000259" key="6">
    <source>
        <dbReference type="PROSITE" id="PS50103"/>
    </source>
</evidence>
<dbReference type="HOGENOM" id="CLU_1175265_0_0_1"/>
<keyword evidence="3 4" id="KW-0862">Zinc</keyword>
<dbReference type="SMART" id="SM00356">
    <property type="entry name" value="ZnF_C3H1"/>
    <property type="match status" value="3"/>
</dbReference>
<evidence type="ECO:0000256" key="3">
    <source>
        <dbReference type="ARBA" id="ARBA00022833"/>
    </source>
</evidence>
<feature type="zinc finger region" description="C3H1-type" evidence="4">
    <location>
        <begin position="74"/>
        <end position="102"/>
    </location>
</feature>
<evidence type="ECO:0000256" key="4">
    <source>
        <dbReference type="PROSITE-ProRule" id="PRU00723"/>
    </source>
</evidence>
<protein>
    <recommendedName>
        <fullName evidence="6">C3H1-type domain-containing protein</fullName>
    </recommendedName>
</protein>
<feature type="zinc finger region" description="C3H1-type" evidence="4">
    <location>
        <begin position="41"/>
        <end position="67"/>
    </location>
</feature>
<feature type="domain" description="C3H1-type" evidence="6">
    <location>
        <begin position="1"/>
        <end position="15"/>
    </location>
</feature>
<dbReference type="SUPFAM" id="SSF90229">
    <property type="entry name" value="CCCH zinc finger"/>
    <property type="match status" value="1"/>
</dbReference>
<feature type="domain" description="C3H1-type" evidence="6">
    <location>
        <begin position="41"/>
        <end position="67"/>
    </location>
</feature>
<feature type="region of interest" description="Disordered" evidence="5">
    <location>
        <begin position="199"/>
        <end position="236"/>
    </location>
</feature>
<feature type="compositionally biased region" description="Acidic residues" evidence="5">
    <location>
        <begin position="201"/>
        <end position="229"/>
    </location>
</feature>
<proteinExistence type="predicted"/>
<keyword evidence="1 4" id="KW-0479">Metal-binding</keyword>
<evidence type="ECO:0000256" key="1">
    <source>
        <dbReference type="ARBA" id="ARBA00022723"/>
    </source>
</evidence>
<dbReference type="GeneID" id="8298139"/>
<keyword evidence="8" id="KW-1185">Reference proteome</keyword>
<keyword evidence="2 4" id="KW-0863">Zinc-finger</keyword>
<dbReference type="VEuPathDB" id="FungiDB:CTRG_00769"/>
<name>C5M3Y0_CANTT</name>
<dbReference type="Pfam" id="PF00642">
    <property type="entry name" value="zf-CCCH"/>
    <property type="match status" value="1"/>
</dbReference>
<dbReference type="PANTHER" id="PTHR46156">
    <property type="entry name" value="CCCH ZINGC FINGER"/>
    <property type="match status" value="1"/>
</dbReference>
<evidence type="ECO:0000256" key="2">
    <source>
        <dbReference type="ARBA" id="ARBA00022771"/>
    </source>
</evidence>
<evidence type="ECO:0000313" key="8">
    <source>
        <dbReference type="Proteomes" id="UP000002037"/>
    </source>
</evidence>
<evidence type="ECO:0000256" key="5">
    <source>
        <dbReference type="SAM" id="MobiDB-lite"/>
    </source>
</evidence>
<dbReference type="Gene3D" id="4.10.1000.10">
    <property type="entry name" value="Zinc finger, CCCH-type"/>
    <property type="match status" value="2"/>
</dbReference>
<dbReference type="Pfam" id="PF14608">
    <property type="entry name" value="zf-CCCH_2"/>
    <property type="match status" value="1"/>
</dbReference>
<dbReference type="InterPro" id="IPR000571">
    <property type="entry name" value="Znf_CCCH"/>
</dbReference>
<dbReference type="OrthoDB" id="410307at2759"/>
<dbReference type="RefSeq" id="XP_002545988.1">
    <property type="nucleotide sequence ID" value="XM_002545942.1"/>
</dbReference>
<organism evidence="7 8">
    <name type="scientific">Candida tropicalis (strain ATCC MYA-3404 / T1)</name>
    <name type="common">Yeast</name>
    <dbReference type="NCBI Taxonomy" id="294747"/>
    <lineage>
        <taxon>Eukaryota</taxon>
        <taxon>Fungi</taxon>
        <taxon>Dikarya</taxon>
        <taxon>Ascomycota</taxon>
        <taxon>Saccharomycotina</taxon>
        <taxon>Pichiomycetes</taxon>
        <taxon>Debaryomycetaceae</taxon>
        <taxon>Candida/Lodderomyces clade</taxon>
        <taxon>Candida</taxon>
    </lineage>
</organism>
<dbReference type="GO" id="GO:0008270">
    <property type="term" value="F:zinc ion binding"/>
    <property type="evidence" value="ECO:0007669"/>
    <property type="project" value="UniProtKB-KW"/>
</dbReference>
<dbReference type="EMBL" id="GG692395">
    <property type="protein sequence ID" value="EER36030.1"/>
    <property type="molecule type" value="Genomic_DNA"/>
</dbReference>
<accession>C5M3Y0</accession>
<sequence>MCEKGSLCKYVHDKDMIRICPLFLAGKCYGRDCLLSHTPNDCNTPVCRYYLDRTCTNSNCKYRHFKPDHYDDPNYEILTCRPFAITGYCARGKKCPFLHLPSCPDFEEDNYCRYGRECSLPHRFTLRVQEQIATRSNKYVRDETVISEEVTPSPQKIVISSYTVDPKLLFAVDSTGNYQYYIDNEGNQTSNDSKEFLIELSESEDNEDDFDSESDNPEEDDCEGDDLELNGDYVGV</sequence>
<reference evidence="7 8" key="1">
    <citation type="journal article" date="2009" name="Nature">
        <title>Evolution of pathogenicity and sexual reproduction in eight Candida genomes.</title>
        <authorList>
            <person name="Butler G."/>
            <person name="Rasmussen M.D."/>
            <person name="Lin M.F."/>
            <person name="Santos M.A."/>
            <person name="Sakthikumar S."/>
            <person name="Munro C.A."/>
            <person name="Rheinbay E."/>
            <person name="Grabherr M."/>
            <person name="Forche A."/>
            <person name="Reedy J.L."/>
            <person name="Agrafioti I."/>
            <person name="Arnaud M.B."/>
            <person name="Bates S."/>
            <person name="Brown A.J."/>
            <person name="Brunke S."/>
            <person name="Costanzo M.C."/>
            <person name="Fitzpatrick D.A."/>
            <person name="de Groot P.W."/>
            <person name="Harris D."/>
            <person name="Hoyer L.L."/>
            <person name="Hube B."/>
            <person name="Klis F.M."/>
            <person name="Kodira C."/>
            <person name="Lennard N."/>
            <person name="Logue M.E."/>
            <person name="Martin R."/>
            <person name="Neiman A.M."/>
            <person name="Nikolaou E."/>
            <person name="Quail M.A."/>
            <person name="Quinn J."/>
            <person name="Santos M.C."/>
            <person name="Schmitzberger F.F."/>
            <person name="Sherlock G."/>
            <person name="Shah P."/>
            <person name="Silverstein K.A."/>
            <person name="Skrzypek M.S."/>
            <person name="Soll D."/>
            <person name="Staggs R."/>
            <person name="Stansfield I."/>
            <person name="Stumpf M.P."/>
            <person name="Sudbery P.E."/>
            <person name="Srikantha T."/>
            <person name="Zeng Q."/>
            <person name="Berman J."/>
            <person name="Berriman M."/>
            <person name="Heitman J."/>
            <person name="Gow N.A."/>
            <person name="Lorenz M.C."/>
            <person name="Birren B.W."/>
            <person name="Kellis M."/>
            <person name="Cuomo C.A."/>
        </authorList>
    </citation>
    <scope>NUCLEOTIDE SEQUENCE [LARGE SCALE GENOMIC DNA]</scope>
    <source>
        <strain evidence="8">ATCC MYA-3404 / T1</strain>
    </source>
</reference>
<dbReference type="STRING" id="294747.C5M3Y0"/>
<dbReference type="InterPro" id="IPR036855">
    <property type="entry name" value="Znf_CCCH_sf"/>
</dbReference>
<feature type="domain" description="C3H1-type" evidence="6">
    <location>
        <begin position="74"/>
        <end position="102"/>
    </location>
</feature>
<dbReference type="Proteomes" id="UP000002037">
    <property type="component" value="Unassembled WGS sequence"/>
</dbReference>
<dbReference type="PROSITE" id="PS50103">
    <property type="entry name" value="ZF_C3H1"/>
    <property type="match status" value="3"/>
</dbReference>
<dbReference type="AlphaFoldDB" id="C5M3Y0"/>
<gene>
    <name evidence="7" type="ORF">CTRG_00769</name>
</gene>
<evidence type="ECO:0000313" key="7">
    <source>
        <dbReference type="EMBL" id="EER36030.1"/>
    </source>
</evidence>